<reference evidence="2" key="1">
    <citation type="journal article" date="2023" name="Int. J. Syst. Evol. Microbiol.">
        <title>Streptomyces meridianus sp. nov. isolated from brackish water of the Tagus estuary in Alcochete, Portugal.</title>
        <authorList>
            <person name="Santos J.D.N."/>
            <person name="Klimek D."/>
            <person name="Calusinska M."/>
            <person name="Lobo Da Cunha A."/>
            <person name="Catita J."/>
            <person name="Goncalves H."/>
            <person name="Gonzalez I."/>
            <person name="Reyes F."/>
            <person name="Lage O.M."/>
        </authorList>
    </citation>
    <scope>NUCLEOTIDE SEQUENCE</scope>
    <source>
        <strain evidence="2">MTZ3.1</strain>
    </source>
</reference>
<accession>A0ABT0XAX4</accession>
<evidence type="ECO:0000256" key="1">
    <source>
        <dbReference type="SAM" id="Coils"/>
    </source>
</evidence>
<name>A0ABT0XAX4_9ACTN</name>
<dbReference type="Pfam" id="PF19776">
    <property type="entry name" value="DUF6262"/>
    <property type="match status" value="1"/>
</dbReference>
<comment type="caution">
    <text evidence="2">The sequence shown here is derived from an EMBL/GenBank/DDBJ whole genome shotgun (WGS) entry which is preliminary data.</text>
</comment>
<protein>
    <submittedName>
        <fullName evidence="2">DUF6262 family protein</fullName>
    </submittedName>
</protein>
<dbReference type="EMBL" id="JAMQGM010000045">
    <property type="protein sequence ID" value="MCM2579676.1"/>
    <property type="molecule type" value="Genomic_DNA"/>
</dbReference>
<sequence length="195" mass="21957">MPATAPPAATAARRRQAQAKLAAVQQAIAQLRRETGHLTVTAIARRAGVSSTFLYENPQARSMVKDAVTATRDQRARHATDEHDRVEATWRERALNAEEGLVQAHNEIRAQRTRIGELMGQLRDKEMTASSGESNRTTASENATLKRRVRQLMQEHRELQERLEGCRTNLRFAESRISELEVQLVEHQLGGQVCR</sequence>
<dbReference type="InterPro" id="IPR046229">
    <property type="entry name" value="TnpC-like"/>
</dbReference>
<organism evidence="2 3">
    <name type="scientific">Streptomyces meridianus</name>
    <dbReference type="NCBI Taxonomy" id="2938945"/>
    <lineage>
        <taxon>Bacteria</taxon>
        <taxon>Bacillati</taxon>
        <taxon>Actinomycetota</taxon>
        <taxon>Actinomycetes</taxon>
        <taxon>Kitasatosporales</taxon>
        <taxon>Streptomycetaceae</taxon>
        <taxon>Streptomyces</taxon>
    </lineage>
</organism>
<feature type="coiled-coil region" evidence="1">
    <location>
        <begin position="135"/>
        <end position="183"/>
    </location>
</feature>
<keyword evidence="1" id="KW-0175">Coiled coil</keyword>
<gene>
    <name evidence="2" type="ORF">M1E25_20385</name>
</gene>
<dbReference type="Proteomes" id="UP001167160">
    <property type="component" value="Unassembled WGS sequence"/>
</dbReference>
<keyword evidence="3" id="KW-1185">Reference proteome</keyword>
<proteinExistence type="predicted"/>
<evidence type="ECO:0000313" key="2">
    <source>
        <dbReference type="EMBL" id="MCM2579676.1"/>
    </source>
</evidence>
<dbReference type="RefSeq" id="WP_251417758.1">
    <property type="nucleotide sequence ID" value="NZ_JAMQGM010000045.1"/>
</dbReference>
<evidence type="ECO:0000313" key="3">
    <source>
        <dbReference type="Proteomes" id="UP001167160"/>
    </source>
</evidence>